<evidence type="ECO:0000256" key="4">
    <source>
        <dbReference type="ARBA" id="ARBA00022723"/>
    </source>
</evidence>
<feature type="chain" id="PRO_5045560223" description="Peptidase M20 dimerisation domain-containing protein" evidence="7">
    <location>
        <begin position="24"/>
        <end position="483"/>
    </location>
</feature>
<keyword evidence="6" id="KW-0464">Manganese</keyword>
<dbReference type="EMBL" id="JADBGQ010000006">
    <property type="protein sequence ID" value="KAG5395310.1"/>
    <property type="molecule type" value="Genomic_DNA"/>
</dbReference>
<accession>A0ABQ7M960</accession>
<reference evidence="8 9" key="1">
    <citation type="submission" date="2021-03" db="EMBL/GenBank/DDBJ databases">
        <authorList>
            <person name="King G.J."/>
            <person name="Bancroft I."/>
            <person name="Baten A."/>
            <person name="Bloomfield J."/>
            <person name="Borpatragohain P."/>
            <person name="He Z."/>
            <person name="Irish N."/>
            <person name="Irwin J."/>
            <person name="Liu K."/>
            <person name="Mauleon R.P."/>
            <person name="Moore J."/>
            <person name="Morris R."/>
            <person name="Ostergaard L."/>
            <person name="Wang B."/>
            <person name="Wells R."/>
        </authorList>
    </citation>
    <scope>NUCLEOTIDE SEQUENCE [LARGE SCALE GENOMIC DNA]</scope>
    <source>
        <strain evidence="8">R-o-18</strain>
        <tissue evidence="8">Leaf</tissue>
    </source>
</reference>
<dbReference type="Pfam" id="PF01546">
    <property type="entry name" value="Peptidase_M20"/>
    <property type="match status" value="1"/>
</dbReference>
<keyword evidence="3" id="KW-0659">Purine metabolism</keyword>
<evidence type="ECO:0000256" key="5">
    <source>
        <dbReference type="ARBA" id="ARBA00022801"/>
    </source>
</evidence>
<evidence type="ECO:0000256" key="7">
    <source>
        <dbReference type="SAM" id="SignalP"/>
    </source>
</evidence>
<keyword evidence="5" id="KW-0378">Hydrolase</keyword>
<dbReference type="Gene3D" id="3.40.630.10">
    <property type="entry name" value="Zn peptidases"/>
    <property type="match status" value="1"/>
</dbReference>
<dbReference type="Gene3D" id="3.30.70.360">
    <property type="match status" value="1"/>
</dbReference>
<comment type="cofactor">
    <cofactor evidence="1">
        <name>Mn(2+)</name>
        <dbReference type="ChEBI" id="CHEBI:29035"/>
    </cofactor>
</comment>
<sequence>MESLESKTRFCFVALLLISLVWSQLPSSSAQQQHEPNPTIRTMEDFSGYPIHEPGQFGSISLASSLSVDAPGLQKQIEELSRFSDAPSPSVTRVLYTDKDVLARRYVKTLMTLAGLSVREDAVGNIFGKWDGSEPSLPAVATGSHIDAIPYSGKYDGVVGVLGAIEAINVLKRSGFKPKRSLEIILFTSEEPTRFGISCLGSRLLAGSKELAEALKTRVVDGQNVSFIEAAKSAGYAEDEDEDFSSVFLKKGSYFAFIELHIEQGPILEDEGLDIGVVTAIAAPASLKVEFEGNGGHAGAVLMPYRNDAGLAAAELALAVEKHVLESESIDTVGTVGILELHPGAINSIPSKSHLEIDTRDIDEARRNTVIKKIQESAYTIARKRKVKLTEFKIVNQDPPALSDKLVIKKMAEASTELNLSHKMMISRAYHDSLFMARISPMGMIFIPCYKGYSHKPEEYSSPEDMSNGVKVLSLTLAKLSID</sequence>
<keyword evidence="4" id="KW-0479">Metal-binding</keyword>
<dbReference type="InterPro" id="IPR036264">
    <property type="entry name" value="Bact_exopeptidase_dim_dom"/>
</dbReference>
<evidence type="ECO:0008006" key="10">
    <source>
        <dbReference type="Google" id="ProtNLM"/>
    </source>
</evidence>
<organism evidence="8 9">
    <name type="scientific">Brassica rapa subsp. trilocularis</name>
    <dbReference type="NCBI Taxonomy" id="1813537"/>
    <lineage>
        <taxon>Eukaryota</taxon>
        <taxon>Viridiplantae</taxon>
        <taxon>Streptophyta</taxon>
        <taxon>Embryophyta</taxon>
        <taxon>Tracheophyta</taxon>
        <taxon>Spermatophyta</taxon>
        <taxon>Magnoliopsida</taxon>
        <taxon>eudicotyledons</taxon>
        <taxon>Gunneridae</taxon>
        <taxon>Pentapetalae</taxon>
        <taxon>rosids</taxon>
        <taxon>malvids</taxon>
        <taxon>Brassicales</taxon>
        <taxon>Brassicaceae</taxon>
        <taxon>Brassiceae</taxon>
        <taxon>Brassica</taxon>
    </lineage>
</organism>
<dbReference type="SUPFAM" id="SSF53187">
    <property type="entry name" value="Zn-dependent exopeptidases"/>
    <property type="match status" value="1"/>
</dbReference>
<dbReference type="SUPFAM" id="SSF55031">
    <property type="entry name" value="Bacterial exopeptidase dimerisation domain"/>
    <property type="match status" value="1"/>
</dbReference>
<dbReference type="CDD" id="cd03884">
    <property type="entry name" value="M20_bAS"/>
    <property type="match status" value="1"/>
</dbReference>
<name>A0ABQ7M960_BRACM</name>
<feature type="signal peptide" evidence="7">
    <location>
        <begin position="1"/>
        <end position="23"/>
    </location>
</feature>
<comment type="subunit">
    <text evidence="2">Homodimer.</text>
</comment>
<evidence type="ECO:0000313" key="9">
    <source>
        <dbReference type="Proteomes" id="UP000823674"/>
    </source>
</evidence>
<dbReference type="InterPro" id="IPR010158">
    <property type="entry name" value="Amidase_Cbmase"/>
</dbReference>
<dbReference type="NCBIfam" id="TIGR01879">
    <property type="entry name" value="hydantase"/>
    <property type="match status" value="1"/>
</dbReference>
<protein>
    <recommendedName>
        <fullName evidence="10">Peptidase M20 dimerisation domain-containing protein</fullName>
    </recommendedName>
</protein>
<evidence type="ECO:0000313" key="8">
    <source>
        <dbReference type="EMBL" id="KAG5395310.1"/>
    </source>
</evidence>
<evidence type="ECO:0000256" key="6">
    <source>
        <dbReference type="ARBA" id="ARBA00023211"/>
    </source>
</evidence>
<dbReference type="PANTHER" id="PTHR32494">
    <property type="entry name" value="ALLANTOATE DEIMINASE-RELATED"/>
    <property type="match status" value="1"/>
</dbReference>
<evidence type="ECO:0000256" key="3">
    <source>
        <dbReference type="ARBA" id="ARBA00022631"/>
    </source>
</evidence>
<dbReference type="InterPro" id="IPR002933">
    <property type="entry name" value="Peptidase_M20"/>
</dbReference>
<evidence type="ECO:0000256" key="2">
    <source>
        <dbReference type="ARBA" id="ARBA00011738"/>
    </source>
</evidence>
<comment type="caution">
    <text evidence="8">The sequence shown here is derived from an EMBL/GenBank/DDBJ whole genome shotgun (WGS) entry which is preliminary data.</text>
</comment>
<proteinExistence type="predicted"/>
<evidence type="ECO:0000256" key="1">
    <source>
        <dbReference type="ARBA" id="ARBA00001936"/>
    </source>
</evidence>
<keyword evidence="9" id="KW-1185">Reference proteome</keyword>
<keyword evidence="7" id="KW-0732">Signal</keyword>
<gene>
    <name evidence="8" type="primary">A06p056710.1_BraROA</name>
    <name evidence="8" type="ORF">IGI04_025273</name>
</gene>
<dbReference type="PANTHER" id="PTHR32494:SF19">
    <property type="entry name" value="ALLANTOATE DEIMINASE-RELATED"/>
    <property type="match status" value="1"/>
</dbReference>
<dbReference type="Proteomes" id="UP000823674">
    <property type="component" value="Chromosome A06"/>
</dbReference>